<proteinExistence type="predicted"/>
<organism evidence="2 3">
    <name type="scientific">Pelagibacterium nitratireducens</name>
    <dbReference type="NCBI Taxonomy" id="1046114"/>
    <lineage>
        <taxon>Bacteria</taxon>
        <taxon>Pseudomonadati</taxon>
        <taxon>Pseudomonadota</taxon>
        <taxon>Alphaproteobacteria</taxon>
        <taxon>Hyphomicrobiales</taxon>
        <taxon>Devosiaceae</taxon>
        <taxon>Pelagibacterium</taxon>
    </lineage>
</organism>
<reference evidence="2 3" key="1">
    <citation type="submission" date="2024-02" db="EMBL/GenBank/DDBJ databases">
        <title>Complete genome sequence of Pelagibacterium nitratireducens ZH15.</title>
        <authorList>
            <person name="Zhao L.H."/>
        </authorList>
    </citation>
    <scope>NUCLEOTIDE SEQUENCE [LARGE SCALE GENOMIC DNA]</scope>
    <source>
        <strain evidence="2 3">ZH15</strain>
    </source>
</reference>
<feature type="region of interest" description="Disordered" evidence="1">
    <location>
        <begin position="1"/>
        <end position="85"/>
    </location>
</feature>
<feature type="compositionally biased region" description="Low complexity" evidence="1">
    <location>
        <begin position="46"/>
        <end position="63"/>
    </location>
</feature>
<accession>A0ABZ2I0A2</accession>
<dbReference type="RefSeq" id="WP_338608752.1">
    <property type="nucleotide sequence ID" value="NZ_CP146275.1"/>
</dbReference>
<protein>
    <submittedName>
        <fullName evidence="2">Uncharacterized protein</fullName>
    </submittedName>
</protein>
<name>A0ABZ2I0A2_9HYPH</name>
<evidence type="ECO:0000313" key="2">
    <source>
        <dbReference type="EMBL" id="WWT33274.1"/>
    </source>
</evidence>
<gene>
    <name evidence="2" type="ORF">V6617_02045</name>
</gene>
<keyword evidence="3" id="KW-1185">Reference proteome</keyword>
<feature type="compositionally biased region" description="Low complexity" evidence="1">
    <location>
        <begin position="1"/>
        <end position="10"/>
    </location>
</feature>
<evidence type="ECO:0000313" key="3">
    <source>
        <dbReference type="Proteomes" id="UP001369958"/>
    </source>
</evidence>
<dbReference type="Proteomes" id="UP001369958">
    <property type="component" value="Chromosome"/>
</dbReference>
<evidence type="ECO:0000256" key="1">
    <source>
        <dbReference type="SAM" id="MobiDB-lite"/>
    </source>
</evidence>
<dbReference type="EMBL" id="CP146275">
    <property type="protein sequence ID" value="WWT33274.1"/>
    <property type="molecule type" value="Genomic_DNA"/>
</dbReference>
<sequence length="85" mass="9207">MANAGKKMGAGATGQHGAKPAGKTEPGELPDEFTYADEIHGRNSLQGNDQRNVRNQRQAQAGAKGQTEDVIESFEKSERHKKSKE</sequence>